<reference evidence="3" key="1">
    <citation type="submission" date="2011-07" db="EMBL/GenBank/DDBJ databases">
        <authorList>
            <consortium name="Caenorhabditis brenneri Sequencing and Analysis Consortium"/>
            <person name="Wilson R.K."/>
        </authorList>
    </citation>
    <scope>NUCLEOTIDE SEQUENCE [LARGE SCALE GENOMIC DNA]</scope>
    <source>
        <strain evidence="3">PB2801</strain>
    </source>
</reference>
<name>G0PA55_CAEBE</name>
<evidence type="ECO:0000313" key="2">
    <source>
        <dbReference type="EMBL" id="EGT49015.1"/>
    </source>
</evidence>
<gene>
    <name evidence="2" type="ORF">CAEBREN_13837</name>
</gene>
<evidence type="ECO:0000313" key="3">
    <source>
        <dbReference type="Proteomes" id="UP000008068"/>
    </source>
</evidence>
<dbReference type="OrthoDB" id="5875314at2759"/>
<proteinExistence type="predicted"/>
<accession>G0PA55</accession>
<evidence type="ECO:0000256" key="1">
    <source>
        <dbReference type="SAM" id="MobiDB-lite"/>
    </source>
</evidence>
<dbReference type="EMBL" id="GL380166">
    <property type="protein sequence ID" value="EGT49015.1"/>
    <property type="molecule type" value="Genomic_DNA"/>
</dbReference>
<dbReference type="OMA" id="CDIRYNL"/>
<dbReference type="AlphaFoldDB" id="G0PA55"/>
<keyword evidence="3" id="KW-1185">Reference proteome</keyword>
<dbReference type="HOGENOM" id="CLU_687438_0_0_1"/>
<dbReference type="InParanoid" id="G0PA55"/>
<feature type="region of interest" description="Disordered" evidence="1">
    <location>
        <begin position="42"/>
        <end position="77"/>
    </location>
</feature>
<dbReference type="eggNOG" id="ENOG502TFF1">
    <property type="taxonomic scope" value="Eukaryota"/>
</dbReference>
<organism evidence="3">
    <name type="scientific">Caenorhabditis brenneri</name>
    <name type="common">Nematode worm</name>
    <dbReference type="NCBI Taxonomy" id="135651"/>
    <lineage>
        <taxon>Eukaryota</taxon>
        <taxon>Metazoa</taxon>
        <taxon>Ecdysozoa</taxon>
        <taxon>Nematoda</taxon>
        <taxon>Chromadorea</taxon>
        <taxon>Rhabditida</taxon>
        <taxon>Rhabditina</taxon>
        <taxon>Rhabditomorpha</taxon>
        <taxon>Rhabditoidea</taxon>
        <taxon>Rhabditidae</taxon>
        <taxon>Peloderinae</taxon>
        <taxon>Caenorhabditis</taxon>
    </lineage>
</organism>
<protein>
    <submittedName>
        <fullName evidence="2">Uncharacterized protein</fullName>
    </submittedName>
</protein>
<dbReference type="Proteomes" id="UP000008068">
    <property type="component" value="Unassembled WGS sequence"/>
</dbReference>
<sequence>MEDLPELSFNKKTRFSEDFSDLEKTLIQEDVDTYSRNMDRLFAEDEKNNASPGKTFGSVSSSQSSSQIEERREPTSTKNRTYFSSAAFWKRESVSVKVGVILTKLVQDEKLYFLMYDANKVILEKQLVDDIEFQFSKSDFGVRLDSKSGDTEVGPIEVKFVDFSTFLRFGVTIIVDKIRKPVDPVSSLHSDSNDRDESNAVNYVKNDTIVKDQENTLVIEENITREYGCPESLDVTSDDITIPKKSVGIDRTSTSPLPLLVDSSSSCSVQQPPTQTVSTEDIRDLLHRIVGIELDRIEMRLNAKLERFQNDVNTRLDQQTEILEKILDSCSSR</sequence>
<feature type="compositionally biased region" description="Low complexity" evidence="1">
    <location>
        <begin position="58"/>
        <end position="67"/>
    </location>
</feature>